<evidence type="ECO:0000256" key="5">
    <source>
        <dbReference type="ARBA" id="ARBA00022741"/>
    </source>
</evidence>
<comment type="catalytic activity">
    <reaction evidence="8">
        <text>L-seryl-[protein] + UTP = O-(5'-uridylyl)-L-seryl-[protein] + diphosphate</text>
        <dbReference type="Rhea" id="RHEA:64604"/>
        <dbReference type="Rhea" id="RHEA-COMP:9863"/>
        <dbReference type="Rhea" id="RHEA-COMP:16635"/>
        <dbReference type="ChEBI" id="CHEBI:29999"/>
        <dbReference type="ChEBI" id="CHEBI:33019"/>
        <dbReference type="ChEBI" id="CHEBI:46398"/>
        <dbReference type="ChEBI" id="CHEBI:156051"/>
    </reaction>
</comment>
<evidence type="ECO:0000256" key="7">
    <source>
        <dbReference type="ARBA" id="ARBA00022842"/>
    </source>
</evidence>
<comment type="catalytic activity">
    <reaction evidence="8">
        <text>L-threonyl-[protein] + ATP = 3-O-(5'-adenylyl)-L-threonyl-[protein] + diphosphate</text>
        <dbReference type="Rhea" id="RHEA:54292"/>
        <dbReference type="Rhea" id="RHEA-COMP:11060"/>
        <dbReference type="Rhea" id="RHEA-COMP:13847"/>
        <dbReference type="ChEBI" id="CHEBI:30013"/>
        <dbReference type="ChEBI" id="CHEBI:30616"/>
        <dbReference type="ChEBI" id="CHEBI:33019"/>
        <dbReference type="ChEBI" id="CHEBI:138113"/>
        <dbReference type="EC" id="2.7.7.108"/>
    </reaction>
</comment>
<dbReference type="RefSeq" id="WP_345315317.1">
    <property type="nucleotide sequence ID" value="NZ_BAABLF010000004.1"/>
</dbReference>
<evidence type="ECO:0000313" key="10">
    <source>
        <dbReference type="Proteomes" id="UP001501600"/>
    </source>
</evidence>
<comment type="function">
    <text evidence="8">Nucleotidyltransferase involved in the post-translational modification of proteins. It can catalyze the addition of adenosine monophosphate (AMP) or uridine monophosphate (UMP) to a protein, resulting in modifications known as AMPylation and UMPylation.</text>
</comment>
<feature type="binding site" evidence="8">
    <location>
        <position position="127"/>
    </location>
    <ligand>
        <name>ATP</name>
        <dbReference type="ChEBI" id="CHEBI:30616"/>
    </ligand>
</feature>
<comment type="catalytic activity">
    <reaction evidence="8">
        <text>L-histidyl-[protein] + UTP = N(tele)-(5'-uridylyl)-L-histidyl-[protein] + diphosphate</text>
        <dbReference type="Rhea" id="RHEA:83891"/>
        <dbReference type="Rhea" id="RHEA-COMP:9745"/>
        <dbReference type="Rhea" id="RHEA-COMP:20239"/>
        <dbReference type="ChEBI" id="CHEBI:29979"/>
        <dbReference type="ChEBI" id="CHEBI:33019"/>
        <dbReference type="ChEBI" id="CHEBI:46398"/>
        <dbReference type="ChEBI" id="CHEBI:233474"/>
    </reaction>
</comment>
<evidence type="ECO:0000256" key="2">
    <source>
        <dbReference type="ARBA" id="ARBA00022679"/>
    </source>
</evidence>
<keyword evidence="3 8" id="KW-0548">Nucleotidyltransferase</keyword>
<feature type="binding site" evidence="8">
    <location>
        <position position="184"/>
    </location>
    <ligand>
        <name>ATP</name>
        <dbReference type="ChEBI" id="CHEBI:30616"/>
    </ligand>
</feature>
<accession>A0ABP9RVC1</accession>
<feature type="binding site" evidence="8">
    <location>
        <position position="177"/>
    </location>
    <ligand>
        <name>ATP</name>
        <dbReference type="ChEBI" id="CHEBI:30616"/>
    </ligand>
</feature>
<dbReference type="Pfam" id="PF02696">
    <property type="entry name" value="SelO"/>
    <property type="match status" value="1"/>
</dbReference>
<organism evidence="9 10">
    <name type="scientific">Ferrimonas gelatinilytica</name>
    <dbReference type="NCBI Taxonomy" id="1255257"/>
    <lineage>
        <taxon>Bacteria</taxon>
        <taxon>Pseudomonadati</taxon>
        <taxon>Pseudomonadota</taxon>
        <taxon>Gammaproteobacteria</taxon>
        <taxon>Alteromonadales</taxon>
        <taxon>Ferrimonadaceae</taxon>
        <taxon>Ferrimonas</taxon>
    </lineage>
</organism>
<evidence type="ECO:0000256" key="4">
    <source>
        <dbReference type="ARBA" id="ARBA00022723"/>
    </source>
</evidence>
<keyword evidence="2 8" id="KW-0808">Transferase</keyword>
<keyword evidence="4 8" id="KW-0479">Metal-binding</keyword>
<comment type="catalytic activity">
    <reaction evidence="8">
        <text>L-tyrosyl-[protein] + ATP = O-(5'-adenylyl)-L-tyrosyl-[protein] + diphosphate</text>
        <dbReference type="Rhea" id="RHEA:54288"/>
        <dbReference type="Rhea" id="RHEA-COMP:10136"/>
        <dbReference type="Rhea" id="RHEA-COMP:13846"/>
        <dbReference type="ChEBI" id="CHEBI:30616"/>
        <dbReference type="ChEBI" id="CHEBI:33019"/>
        <dbReference type="ChEBI" id="CHEBI:46858"/>
        <dbReference type="ChEBI" id="CHEBI:83624"/>
        <dbReference type="EC" id="2.7.7.108"/>
    </reaction>
</comment>
<dbReference type="Proteomes" id="UP001501600">
    <property type="component" value="Unassembled WGS sequence"/>
</dbReference>
<feature type="binding site" evidence="8">
    <location>
        <position position="114"/>
    </location>
    <ligand>
        <name>ATP</name>
        <dbReference type="ChEBI" id="CHEBI:30616"/>
    </ligand>
</feature>
<gene>
    <name evidence="8" type="primary">ydiU</name>
    <name evidence="8" type="synonym">selO</name>
    <name evidence="9" type="ORF">GCM10025772_03510</name>
</gene>
<feature type="binding site" evidence="8">
    <location>
        <position position="98"/>
    </location>
    <ligand>
        <name>ATP</name>
        <dbReference type="ChEBI" id="CHEBI:30616"/>
    </ligand>
</feature>
<dbReference type="PANTHER" id="PTHR32057">
    <property type="entry name" value="PROTEIN ADENYLYLTRANSFERASE SELO, MITOCHONDRIAL"/>
    <property type="match status" value="1"/>
</dbReference>
<keyword evidence="10" id="KW-1185">Reference proteome</keyword>
<comment type="catalytic activity">
    <reaction evidence="8">
        <text>L-tyrosyl-[protein] + UTP = O-(5'-uridylyl)-L-tyrosyl-[protein] + diphosphate</text>
        <dbReference type="Rhea" id="RHEA:83887"/>
        <dbReference type="Rhea" id="RHEA-COMP:10136"/>
        <dbReference type="Rhea" id="RHEA-COMP:20238"/>
        <dbReference type="ChEBI" id="CHEBI:33019"/>
        <dbReference type="ChEBI" id="CHEBI:46398"/>
        <dbReference type="ChEBI" id="CHEBI:46858"/>
        <dbReference type="ChEBI" id="CHEBI:90602"/>
    </reaction>
</comment>
<feature type="binding site" evidence="8">
    <location>
        <position position="263"/>
    </location>
    <ligand>
        <name>ATP</name>
        <dbReference type="ChEBI" id="CHEBI:30616"/>
    </ligand>
</feature>
<comment type="cofactor">
    <cofactor evidence="8">
        <name>Mg(2+)</name>
        <dbReference type="ChEBI" id="CHEBI:18420"/>
    </cofactor>
    <cofactor evidence="8">
        <name>Mn(2+)</name>
        <dbReference type="ChEBI" id="CHEBI:29035"/>
    </cofactor>
</comment>
<proteinExistence type="inferred from homology"/>
<feature type="binding site" evidence="8">
    <location>
        <position position="263"/>
    </location>
    <ligand>
        <name>Mg(2+)</name>
        <dbReference type="ChEBI" id="CHEBI:18420"/>
    </ligand>
</feature>
<evidence type="ECO:0000256" key="3">
    <source>
        <dbReference type="ARBA" id="ARBA00022695"/>
    </source>
</evidence>
<evidence type="ECO:0000256" key="1">
    <source>
        <dbReference type="ARBA" id="ARBA00009747"/>
    </source>
</evidence>
<keyword evidence="7 8" id="KW-0460">Magnesium</keyword>
<comment type="similarity">
    <text evidence="1 8">Belongs to the SELO family.</text>
</comment>
<evidence type="ECO:0000256" key="8">
    <source>
        <dbReference type="HAMAP-Rule" id="MF_00692"/>
    </source>
</evidence>
<reference evidence="10" key="1">
    <citation type="journal article" date="2019" name="Int. J. Syst. Evol. Microbiol.">
        <title>The Global Catalogue of Microorganisms (GCM) 10K type strain sequencing project: providing services to taxonomists for standard genome sequencing and annotation.</title>
        <authorList>
            <consortium name="The Broad Institute Genomics Platform"/>
            <consortium name="The Broad Institute Genome Sequencing Center for Infectious Disease"/>
            <person name="Wu L."/>
            <person name="Ma J."/>
        </authorList>
    </citation>
    <scope>NUCLEOTIDE SEQUENCE [LARGE SCALE GENOMIC DNA]</scope>
    <source>
        <strain evidence="10">JCM 18720</strain>
    </source>
</reference>
<dbReference type="EMBL" id="BAABLF010000004">
    <property type="protein sequence ID" value="GAA5186941.1"/>
    <property type="molecule type" value="Genomic_DNA"/>
</dbReference>
<keyword evidence="5 8" id="KW-0547">Nucleotide-binding</keyword>
<feature type="binding site" evidence="8">
    <location>
        <position position="96"/>
    </location>
    <ligand>
        <name>ATP</name>
        <dbReference type="ChEBI" id="CHEBI:30616"/>
    </ligand>
</feature>
<dbReference type="EC" id="2.7.7.-" evidence="8"/>
<evidence type="ECO:0000313" key="9">
    <source>
        <dbReference type="EMBL" id="GAA5186941.1"/>
    </source>
</evidence>
<evidence type="ECO:0000256" key="6">
    <source>
        <dbReference type="ARBA" id="ARBA00022840"/>
    </source>
</evidence>
<dbReference type="EC" id="2.7.7.108" evidence="8"/>
<feature type="binding site" evidence="8">
    <location>
        <position position="254"/>
    </location>
    <ligand>
        <name>Mg(2+)</name>
        <dbReference type="ChEBI" id="CHEBI:18420"/>
    </ligand>
</feature>
<comment type="caution">
    <text evidence="9">The sequence shown here is derived from an EMBL/GenBank/DDBJ whole genome shotgun (WGS) entry which is preliminary data.</text>
</comment>
<dbReference type="InterPro" id="IPR003846">
    <property type="entry name" value="SelO"/>
</dbReference>
<comment type="catalytic activity">
    <reaction evidence="8">
        <text>L-seryl-[protein] + ATP = 3-O-(5'-adenylyl)-L-seryl-[protein] + diphosphate</text>
        <dbReference type="Rhea" id="RHEA:58120"/>
        <dbReference type="Rhea" id="RHEA-COMP:9863"/>
        <dbReference type="Rhea" id="RHEA-COMP:15073"/>
        <dbReference type="ChEBI" id="CHEBI:29999"/>
        <dbReference type="ChEBI" id="CHEBI:30616"/>
        <dbReference type="ChEBI" id="CHEBI:33019"/>
        <dbReference type="ChEBI" id="CHEBI:142516"/>
        <dbReference type="EC" id="2.7.7.108"/>
    </reaction>
</comment>
<protein>
    <recommendedName>
        <fullName evidence="8">Protein nucleotidyltransferase YdiU</fullName>
        <ecNumber evidence="8">2.7.7.-</ecNumber>
    </recommendedName>
    <alternativeName>
        <fullName evidence="8">Protein adenylyltransferase YdiU</fullName>
        <ecNumber evidence="8">2.7.7.108</ecNumber>
    </alternativeName>
    <alternativeName>
        <fullName evidence="8">Protein uridylyltransferase YdiU</fullName>
        <ecNumber evidence="8">2.7.7.-</ecNumber>
    </alternativeName>
</protein>
<sequence>MVTNLEAPRPAPDEAVPWQPGIEARLPWLGQGVQASPLTQPRWLGWSDEMAATLGIQRTPELLARFAGQHSDRIPVEGFAQVYSGHQFGGYTPRLGDGRGLHLGQIDGWELFLKGSGPTPFSRGGDGRAVLRSAVREFLISEAMHHLGIRTTRALAVLGSDTPVWREQQETAAITVRVSRTHLRFGHFEYLFYNGEQAKLRALLEDTLETLYPDLVGTEAPLEQWLLQVVVATAQTVADWQAFGFCHGVLNTDNMSILGETFDYGPFAFLNRFEPGFICNHSDHDGRYAFDQQPGIGLWNLNKLALTLTPFIDAKRLQGILAEYEPALLARYLSRMAARMGLERATLEDLPLITELLGLFSAAGADYHLTFRALAEQDPNVDDGPLFQRLGHQTGFAQWYRRYRDRLGGVGALSAWQRHRAEANPAVILRTHLAQEAITGAERGDLRPLARLHRALCRPYDPRPQDHPFIEEAPEWSQSLVLSCSS</sequence>
<feature type="binding site" evidence="8">
    <location>
        <position position="126"/>
    </location>
    <ligand>
        <name>ATP</name>
        <dbReference type="ChEBI" id="CHEBI:30616"/>
    </ligand>
</feature>
<dbReference type="PANTHER" id="PTHR32057:SF14">
    <property type="entry name" value="PROTEIN ADENYLYLTRANSFERASE SELO, MITOCHONDRIAL"/>
    <property type="match status" value="1"/>
</dbReference>
<dbReference type="NCBIfam" id="NF000658">
    <property type="entry name" value="PRK00029.1"/>
    <property type="match status" value="1"/>
</dbReference>
<feature type="active site" description="Proton acceptor" evidence="8">
    <location>
        <position position="253"/>
    </location>
</feature>
<feature type="binding site" evidence="8">
    <location>
        <position position="99"/>
    </location>
    <ligand>
        <name>ATP</name>
        <dbReference type="ChEBI" id="CHEBI:30616"/>
    </ligand>
</feature>
<keyword evidence="8" id="KW-0464">Manganese</keyword>
<name>A0ABP9RVC1_9GAMM</name>
<keyword evidence="6 8" id="KW-0067">ATP-binding</keyword>
<dbReference type="HAMAP" id="MF_00692">
    <property type="entry name" value="SelO"/>
    <property type="match status" value="1"/>
</dbReference>